<keyword evidence="3 5" id="KW-0040">ANK repeat</keyword>
<comment type="caution">
    <text evidence="9">The sequence shown here is derived from an EMBL/GenBank/DDBJ whole genome shotgun (WGS) entry which is preliminary data.</text>
</comment>
<dbReference type="Gene3D" id="1.25.40.20">
    <property type="entry name" value="Ankyrin repeat-containing domain"/>
    <property type="match status" value="1"/>
</dbReference>
<dbReference type="InterPro" id="IPR014352">
    <property type="entry name" value="FERM/acyl-CoA-bd_prot_sf"/>
</dbReference>
<name>A0AAP0K5S2_9MAGN</name>
<feature type="region of interest" description="Disordered" evidence="6">
    <location>
        <begin position="203"/>
        <end position="224"/>
    </location>
</feature>
<feature type="transmembrane region" description="Helical" evidence="7">
    <location>
        <begin position="12"/>
        <end position="31"/>
    </location>
</feature>
<dbReference type="InterPro" id="IPR000582">
    <property type="entry name" value="Acyl-CoA-binding_protein"/>
</dbReference>
<dbReference type="Gene3D" id="1.20.80.10">
    <property type="match status" value="1"/>
</dbReference>
<evidence type="ECO:0000256" key="3">
    <source>
        <dbReference type="ARBA" id="ARBA00023043"/>
    </source>
</evidence>
<evidence type="ECO:0000256" key="2">
    <source>
        <dbReference type="ARBA" id="ARBA00022737"/>
    </source>
</evidence>
<dbReference type="PRINTS" id="PR00689">
    <property type="entry name" value="ACOABINDINGP"/>
</dbReference>
<evidence type="ECO:0000256" key="7">
    <source>
        <dbReference type="SAM" id="Phobius"/>
    </source>
</evidence>
<feature type="repeat" description="ANK" evidence="5">
    <location>
        <begin position="328"/>
        <end position="360"/>
    </location>
</feature>
<dbReference type="PRINTS" id="PR01415">
    <property type="entry name" value="ANKYRIN"/>
</dbReference>
<feature type="repeat" description="ANK" evidence="5">
    <location>
        <begin position="276"/>
        <end position="308"/>
    </location>
</feature>
<sequence length="380" mass="41464">MGDWQELAQSVLIGVIFAFLVAKLISVVMSFREENLRVVRGGERAERAEGTSMASLNVDERVSERESLIVDELGGLGSVGETRVCEEENVRRGESFLGEDEDDWEGVESTELDEAFSAATAFVATAAADRLSAKVSSEVQLQLYGLYKIATEGPCNAPQPSALKMTARAKWNAWQKLGTMHPEEAMQKYIEIVTELYPTWASGSTSKSTVGDGDGDSSNSGAKGTMGPVFSSLVYEEEPENQLQLDAIHAAAREGEINDILEYIKNGVSVNLKDSEGRTPLHWAVDRGHLEVAELLVSNNADVNAKVKVFHLALNTDGYFTSQCKDDEGQTPLHYAATCDREAIAEFLVKQNADIASKDNDGCSPSDLCESAWPWVRKID</sequence>
<proteinExistence type="inferred from homology"/>
<feature type="compositionally biased region" description="Low complexity" evidence="6">
    <location>
        <begin position="203"/>
        <end position="223"/>
    </location>
</feature>
<evidence type="ECO:0000259" key="8">
    <source>
        <dbReference type="PROSITE" id="PS51228"/>
    </source>
</evidence>
<keyword evidence="2" id="KW-0677">Repeat</keyword>
<dbReference type="PROSITE" id="PS50297">
    <property type="entry name" value="ANK_REP_REGION"/>
    <property type="match status" value="2"/>
</dbReference>
<dbReference type="SUPFAM" id="SSF47027">
    <property type="entry name" value="Acyl-CoA binding protein"/>
    <property type="match status" value="1"/>
</dbReference>
<dbReference type="Pfam" id="PF00023">
    <property type="entry name" value="Ank"/>
    <property type="match status" value="1"/>
</dbReference>
<dbReference type="EMBL" id="JBBNAE010000002">
    <property type="protein sequence ID" value="KAK9145664.1"/>
    <property type="molecule type" value="Genomic_DNA"/>
</dbReference>
<dbReference type="AlphaFoldDB" id="A0AAP0K5S2"/>
<evidence type="ECO:0000256" key="4">
    <source>
        <dbReference type="ARBA" id="ARBA00023121"/>
    </source>
</evidence>
<dbReference type="PANTHER" id="PTHR24119:SF0">
    <property type="entry name" value="ACYL-COA-BINDING DOMAIN-CONTAINING PROTEIN 6"/>
    <property type="match status" value="1"/>
</dbReference>
<dbReference type="InterPro" id="IPR036770">
    <property type="entry name" value="Ankyrin_rpt-contain_sf"/>
</dbReference>
<dbReference type="PROSITE" id="PS50088">
    <property type="entry name" value="ANK_REPEAT"/>
    <property type="match status" value="2"/>
</dbReference>
<feature type="domain" description="ACB" evidence="8">
    <location>
        <begin position="112"/>
        <end position="202"/>
    </location>
</feature>
<organism evidence="9 10">
    <name type="scientific">Stephania japonica</name>
    <dbReference type="NCBI Taxonomy" id="461633"/>
    <lineage>
        <taxon>Eukaryota</taxon>
        <taxon>Viridiplantae</taxon>
        <taxon>Streptophyta</taxon>
        <taxon>Embryophyta</taxon>
        <taxon>Tracheophyta</taxon>
        <taxon>Spermatophyta</taxon>
        <taxon>Magnoliopsida</taxon>
        <taxon>Ranunculales</taxon>
        <taxon>Menispermaceae</taxon>
        <taxon>Menispermoideae</taxon>
        <taxon>Cissampelideae</taxon>
        <taxon>Stephania</taxon>
    </lineage>
</organism>
<dbReference type="InterPro" id="IPR035984">
    <property type="entry name" value="Acyl-CoA-binding_sf"/>
</dbReference>
<dbReference type="SMART" id="SM00248">
    <property type="entry name" value="ANK"/>
    <property type="match status" value="2"/>
</dbReference>
<dbReference type="SUPFAM" id="SSF48403">
    <property type="entry name" value="Ankyrin repeat"/>
    <property type="match status" value="1"/>
</dbReference>
<keyword evidence="4" id="KW-0446">Lipid-binding</keyword>
<keyword evidence="7" id="KW-0472">Membrane</keyword>
<dbReference type="PROSITE" id="PS51228">
    <property type="entry name" value="ACB_2"/>
    <property type="match status" value="1"/>
</dbReference>
<dbReference type="Pfam" id="PF00887">
    <property type="entry name" value="ACBP"/>
    <property type="match status" value="1"/>
</dbReference>
<protein>
    <recommendedName>
        <fullName evidence="8">ACB domain-containing protein</fullName>
    </recommendedName>
</protein>
<evidence type="ECO:0000256" key="1">
    <source>
        <dbReference type="ARBA" id="ARBA00005567"/>
    </source>
</evidence>
<keyword evidence="7" id="KW-1133">Transmembrane helix</keyword>
<comment type="similarity">
    <text evidence="1">Belongs to the ACBP family.</text>
</comment>
<evidence type="ECO:0000256" key="6">
    <source>
        <dbReference type="SAM" id="MobiDB-lite"/>
    </source>
</evidence>
<dbReference type="Proteomes" id="UP001417504">
    <property type="component" value="Unassembled WGS sequence"/>
</dbReference>
<gene>
    <name evidence="9" type="ORF">Sjap_005567</name>
</gene>
<keyword evidence="10" id="KW-1185">Reference proteome</keyword>
<evidence type="ECO:0000256" key="5">
    <source>
        <dbReference type="PROSITE-ProRule" id="PRU00023"/>
    </source>
</evidence>
<dbReference type="GO" id="GO:0000062">
    <property type="term" value="F:fatty-acyl-CoA binding"/>
    <property type="evidence" value="ECO:0007669"/>
    <property type="project" value="InterPro"/>
</dbReference>
<dbReference type="PANTHER" id="PTHR24119">
    <property type="entry name" value="ACYL-COA-BINDING DOMAIN-CONTAINING PROTEIN 6"/>
    <property type="match status" value="1"/>
</dbReference>
<dbReference type="Pfam" id="PF12796">
    <property type="entry name" value="Ank_2"/>
    <property type="match status" value="1"/>
</dbReference>
<dbReference type="InterPro" id="IPR002110">
    <property type="entry name" value="Ankyrin_rpt"/>
</dbReference>
<evidence type="ECO:0000313" key="9">
    <source>
        <dbReference type="EMBL" id="KAK9145664.1"/>
    </source>
</evidence>
<reference evidence="9 10" key="1">
    <citation type="submission" date="2024-01" db="EMBL/GenBank/DDBJ databases">
        <title>Genome assemblies of Stephania.</title>
        <authorList>
            <person name="Yang L."/>
        </authorList>
    </citation>
    <scope>NUCLEOTIDE SEQUENCE [LARGE SCALE GENOMIC DNA]</scope>
    <source>
        <strain evidence="9">QJT</strain>
        <tissue evidence="9">Leaf</tissue>
    </source>
</reference>
<accession>A0AAP0K5S2</accession>
<evidence type="ECO:0000313" key="10">
    <source>
        <dbReference type="Proteomes" id="UP001417504"/>
    </source>
</evidence>
<keyword evidence="7" id="KW-0812">Transmembrane</keyword>